<dbReference type="Proteomes" id="UP000019149">
    <property type="component" value="Unassembled WGS sequence"/>
</dbReference>
<dbReference type="CTD" id="36343862"/>
<proteinExistence type="predicted"/>
<name>W6U928_ECHGR</name>
<dbReference type="KEGG" id="egl:EGR_08147"/>
<sequence>MASVASVFHNVPTERETRTVTEILGSHSAANSMASPDFPKDETLKYARTEYVLSTKRRVWVYWYDAEVRASGRAPS</sequence>
<evidence type="ECO:0000313" key="2">
    <source>
        <dbReference type="Proteomes" id="UP000019149"/>
    </source>
</evidence>
<dbReference type="GeneID" id="36343862"/>
<evidence type="ECO:0000313" key="1">
    <source>
        <dbReference type="EMBL" id="EUB56996.1"/>
    </source>
</evidence>
<protein>
    <submittedName>
        <fullName evidence="1">Uncharacterized protein</fullName>
    </submittedName>
</protein>
<dbReference type="AlphaFoldDB" id="W6U928"/>
<keyword evidence="2" id="KW-1185">Reference proteome</keyword>
<organism evidence="1 2">
    <name type="scientific">Echinococcus granulosus</name>
    <name type="common">Hydatid tapeworm</name>
    <dbReference type="NCBI Taxonomy" id="6210"/>
    <lineage>
        <taxon>Eukaryota</taxon>
        <taxon>Metazoa</taxon>
        <taxon>Spiralia</taxon>
        <taxon>Lophotrochozoa</taxon>
        <taxon>Platyhelminthes</taxon>
        <taxon>Cestoda</taxon>
        <taxon>Eucestoda</taxon>
        <taxon>Cyclophyllidea</taxon>
        <taxon>Taeniidae</taxon>
        <taxon>Echinococcus</taxon>
        <taxon>Echinococcus granulosus group</taxon>
    </lineage>
</organism>
<reference evidence="1 2" key="1">
    <citation type="journal article" date="2013" name="Nat. Genet.">
        <title>The genome of the hydatid tapeworm Echinococcus granulosus.</title>
        <authorList>
            <person name="Zheng H."/>
            <person name="Zhang W."/>
            <person name="Zhang L."/>
            <person name="Zhang Z."/>
            <person name="Li J."/>
            <person name="Lu G."/>
            <person name="Zhu Y."/>
            <person name="Wang Y."/>
            <person name="Huang Y."/>
            <person name="Liu J."/>
            <person name="Kang H."/>
            <person name="Chen J."/>
            <person name="Wang L."/>
            <person name="Chen A."/>
            <person name="Yu S."/>
            <person name="Gao Z."/>
            <person name="Jin L."/>
            <person name="Gu W."/>
            <person name="Wang Z."/>
            <person name="Zhao L."/>
            <person name="Shi B."/>
            <person name="Wen H."/>
            <person name="Lin R."/>
            <person name="Jones M.K."/>
            <person name="Brejova B."/>
            <person name="Vinar T."/>
            <person name="Zhao G."/>
            <person name="McManus D.P."/>
            <person name="Chen Z."/>
            <person name="Zhou Y."/>
            <person name="Wang S."/>
        </authorList>
    </citation>
    <scope>NUCLEOTIDE SEQUENCE [LARGE SCALE GENOMIC DNA]</scope>
</reference>
<dbReference type="EMBL" id="APAU02000097">
    <property type="protein sequence ID" value="EUB56996.1"/>
    <property type="molecule type" value="Genomic_DNA"/>
</dbReference>
<comment type="caution">
    <text evidence="1">The sequence shown here is derived from an EMBL/GenBank/DDBJ whole genome shotgun (WGS) entry which is preliminary data.</text>
</comment>
<dbReference type="RefSeq" id="XP_024348192.1">
    <property type="nucleotide sequence ID" value="XM_024497396.1"/>
</dbReference>
<accession>W6U928</accession>
<gene>
    <name evidence="1" type="ORF">EGR_08147</name>
</gene>